<keyword evidence="4" id="KW-0050">Antiport</keyword>
<keyword evidence="11" id="KW-0739">Sodium transport</keyword>
<feature type="transmembrane region" description="Helical" evidence="12">
    <location>
        <begin position="209"/>
        <end position="227"/>
    </location>
</feature>
<feature type="transmembrane region" description="Helical" evidence="12">
    <location>
        <begin position="130"/>
        <end position="153"/>
    </location>
</feature>
<keyword evidence="6 12" id="KW-0812">Transmembrane</keyword>
<keyword evidence="15" id="KW-1185">Reference proteome</keyword>
<dbReference type="GO" id="GO:0098719">
    <property type="term" value="P:sodium ion import across plasma membrane"/>
    <property type="evidence" value="ECO:0007669"/>
    <property type="project" value="TreeGrafter"/>
</dbReference>
<evidence type="ECO:0000256" key="10">
    <source>
        <dbReference type="ARBA" id="ARBA00023136"/>
    </source>
</evidence>
<feature type="transmembrane region" description="Helical" evidence="12">
    <location>
        <begin position="289"/>
        <end position="312"/>
    </location>
</feature>
<dbReference type="Pfam" id="PF00999">
    <property type="entry name" value="Na_H_Exchanger"/>
    <property type="match status" value="1"/>
</dbReference>
<evidence type="ECO:0000256" key="5">
    <source>
        <dbReference type="ARBA" id="ARBA00022475"/>
    </source>
</evidence>
<feature type="domain" description="Cation/H+ exchanger transmembrane" evidence="13">
    <location>
        <begin position="13"/>
        <end position="408"/>
    </location>
</feature>
<sequence length="423" mass="45571">MDLYNVFALLLVVAALFGYLNHRFLRLPSTIGLMVLALVSSVGIAVLGRFEFPSLIGIVKALRQIDFHAVLMQVMLSFLLFAGAIHVDVRQLGQERLPVITLATAGVFISTLFIGGALYLALPFFQLQLPLSWCLLFGALISPTDPVAVMGILKQARIPKQLETSIVGESLFNDGTALVLFVSLFEFATVPDSSAPTLRSLGALFAQEALGGVALGGVLGYVGYQLLRTIDNYQVEVMLTLAIVTGGTALATSLHTSAPLAVVAAGLIIGQHGRKHGMSDESREYVDKFWEMLDEILNAILFVLIGFEILVLRFETTYLLVGLGAIVVVLLGRLLAVFLPLQILSRRHAFSEHSVKVLTWCGLRGGISVALALSLPASPEQELLVAVTYIVVIFSILVQGLTINRLVKRLGISLPTEANSAAH</sequence>
<evidence type="ECO:0000256" key="3">
    <source>
        <dbReference type="ARBA" id="ARBA00022448"/>
    </source>
</evidence>
<protein>
    <submittedName>
        <fullName evidence="14">Sodium:proton antiporter</fullName>
    </submittedName>
</protein>
<keyword evidence="10 12" id="KW-0472">Membrane</keyword>
<evidence type="ECO:0000256" key="11">
    <source>
        <dbReference type="ARBA" id="ARBA00023201"/>
    </source>
</evidence>
<dbReference type="InterPro" id="IPR006153">
    <property type="entry name" value="Cation/H_exchanger_TM"/>
</dbReference>
<proteinExistence type="inferred from homology"/>
<keyword evidence="7 12" id="KW-1133">Transmembrane helix</keyword>
<evidence type="ECO:0000259" key="13">
    <source>
        <dbReference type="Pfam" id="PF00999"/>
    </source>
</evidence>
<evidence type="ECO:0000256" key="1">
    <source>
        <dbReference type="ARBA" id="ARBA00004651"/>
    </source>
</evidence>
<keyword evidence="3" id="KW-0813">Transport</keyword>
<organism evidence="14 15">
    <name type="scientific">Hymenobacter aerilatus</name>
    <dbReference type="NCBI Taxonomy" id="2932251"/>
    <lineage>
        <taxon>Bacteria</taxon>
        <taxon>Pseudomonadati</taxon>
        <taxon>Bacteroidota</taxon>
        <taxon>Cytophagia</taxon>
        <taxon>Cytophagales</taxon>
        <taxon>Hymenobacteraceae</taxon>
        <taxon>Hymenobacter</taxon>
    </lineage>
</organism>
<keyword evidence="9" id="KW-0406">Ion transport</keyword>
<dbReference type="Gene3D" id="6.10.140.1330">
    <property type="match status" value="1"/>
</dbReference>
<accession>A0A8T9SWQ1</accession>
<evidence type="ECO:0000313" key="14">
    <source>
        <dbReference type="EMBL" id="UOR06157.1"/>
    </source>
</evidence>
<feature type="transmembrane region" description="Helical" evidence="12">
    <location>
        <begin position="239"/>
        <end position="269"/>
    </location>
</feature>
<gene>
    <name evidence="14" type="ORF">MUN82_03445</name>
</gene>
<evidence type="ECO:0000256" key="9">
    <source>
        <dbReference type="ARBA" id="ARBA00023065"/>
    </source>
</evidence>
<evidence type="ECO:0000256" key="7">
    <source>
        <dbReference type="ARBA" id="ARBA00022989"/>
    </source>
</evidence>
<comment type="similarity">
    <text evidence="2">Belongs to the monovalent cation:proton antiporter 1 (CPA1) transporter (TC 2.A.36) family.</text>
</comment>
<dbReference type="Proteomes" id="UP000829925">
    <property type="component" value="Chromosome"/>
</dbReference>
<reference evidence="14 15" key="1">
    <citation type="submission" date="2022-04" db="EMBL/GenBank/DDBJ databases">
        <title>Hymenobacter sp. isolated from the air.</title>
        <authorList>
            <person name="Won M."/>
            <person name="Lee C.-M."/>
            <person name="Woen H.-Y."/>
            <person name="Kwon S.-W."/>
        </authorList>
    </citation>
    <scope>NUCLEOTIDE SEQUENCE [LARGE SCALE GENOMIC DNA]</scope>
    <source>
        <strain evidence="15">5413 J-13</strain>
    </source>
</reference>
<feature type="transmembrane region" description="Helical" evidence="12">
    <location>
        <begin position="318"/>
        <end position="345"/>
    </location>
</feature>
<dbReference type="GO" id="GO:0015386">
    <property type="term" value="F:potassium:proton antiporter activity"/>
    <property type="evidence" value="ECO:0007669"/>
    <property type="project" value="TreeGrafter"/>
</dbReference>
<dbReference type="AlphaFoldDB" id="A0A8T9SWQ1"/>
<dbReference type="PANTHER" id="PTHR10110:SF195">
    <property type="entry name" value="NA(+)_H(+) ANTIPORTER NHAS2"/>
    <property type="match status" value="1"/>
</dbReference>
<evidence type="ECO:0000256" key="8">
    <source>
        <dbReference type="ARBA" id="ARBA00023053"/>
    </source>
</evidence>
<feature type="transmembrane region" description="Helical" evidence="12">
    <location>
        <begin position="31"/>
        <end position="50"/>
    </location>
</feature>
<feature type="transmembrane region" description="Helical" evidence="12">
    <location>
        <begin position="6"/>
        <end position="24"/>
    </location>
</feature>
<feature type="transmembrane region" description="Helical" evidence="12">
    <location>
        <begin position="383"/>
        <end position="403"/>
    </location>
</feature>
<evidence type="ECO:0000256" key="2">
    <source>
        <dbReference type="ARBA" id="ARBA00007367"/>
    </source>
</evidence>
<keyword evidence="5" id="KW-1003">Cell membrane</keyword>
<dbReference type="PANTHER" id="PTHR10110">
    <property type="entry name" value="SODIUM/HYDROGEN EXCHANGER"/>
    <property type="match status" value="1"/>
</dbReference>
<evidence type="ECO:0000256" key="12">
    <source>
        <dbReference type="SAM" id="Phobius"/>
    </source>
</evidence>
<dbReference type="InterPro" id="IPR018422">
    <property type="entry name" value="Cation/H_exchanger_CPA1"/>
</dbReference>
<dbReference type="RefSeq" id="WP_245095020.1">
    <property type="nucleotide sequence ID" value="NZ_CP095053.1"/>
</dbReference>
<feature type="transmembrane region" description="Helical" evidence="12">
    <location>
        <begin position="70"/>
        <end position="87"/>
    </location>
</feature>
<dbReference type="GO" id="GO:0005886">
    <property type="term" value="C:plasma membrane"/>
    <property type="evidence" value="ECO:0007669"/>
    <property type="project" value="UniProtKB-SubCell"/>
</dbReference>
<dbReference type="GO" id="GO:0015385">
    <property type="term" value="F:sodium:proton antiporter activity"/>
    <property type="evidence" value="ECO:0007669"/>
    <property type="project" value="InterPro"/>
</dbReference>
<evidence type="ECO:0000256" key="4">
    <source>
        <dbReference type="ARBA" id="ARBA00022449"/>
    </source>
</evidence>
<feature type="transmembrane region" description="Helical" evidence="12">
    <location>
        <begin position="99"/>
        <end position="124"/>
    </location>
</feature>
<name>A0A8T9SWQ1_9BACT</name>
<keyword evidence="8" id="KW-0915">Sodium</keyword>
<evidence type="ECO:0000313" key="15">
    <source>
        <dbReference type="Proteomes" id="UP000829925"/>
    </source>
</evidence>
<dbReference type="EMBL" id="CP095053">
    <property type="protein sequence ID" value="UOR06157.1"/>
    <property type="molecule type" value="Genomic_DNA"/>
</dbReference>
<dbReference type="KEGG" id="haei:MUN82_03445"/>
<comment type="subcellular location">
    <subcellularLocation>
        <location evidence="1">Cell membrane</location>
        <topology evidence="1">Multi-pass membrane protein</topology>
    </subcellularLocation>
</comment>
<evidence type="ECO:0000256" key="6">
    <source>
        <dbReference type="ARBA" id="ARBA00022692"/>
    </source>
</evidence>
<dbReference type="GO" id="GO:0051453">
    <property type="term" value="P:regulation of intracellular pH"/>
    <property type="evidence" value="ECO:0007669"/>
    <property type="project" value="TreeGrafter"/>
</dbReference>